<evidence type="ECO:0008006" key="9">
    <source>
        <dbReference type="Google" id="ProtNLM"/>
    </source>
</evidence>
<accession>A0A417YMW8</accession>
<evidence type="ECO:0000256" key="6">
    <source>
        <dbReference type="SAM" id="Phobius"/>
    </source>
</evidence>
<dbReference type="GO" id="GO:0005886">
    <property type="term" value="C:plasma membrane"/>
    <property type="evidence" value="ECO:0007669"/>
    <property type="project" value="TreeGrafter"/>
</dbReference>
<dbReference type="GO" id="GO:0015648">
    <property type="term" value="F:lipid-linked peptidoglycan transporter activity"/>
    <property type="evidence" value="ECO:0007669"/>
    <property type="project" value="TreeGrafter"/>
</dbReference>
<keyword evidence="2 6" id="KW-0812">Transmembrane</keyword>
<keyword evidence="8" id="KW-1185">Reference proteome</keyword>
<dbReference type="EMBL" id="QWEH01000002">
    <property type="protein sequence ID" value="RHW34608.1"/>
    <property type="molecule type" value="Genomic_DNA"/>
</dbReference>
<dbReference type="Proteomes" id="UP000285456">
    <property type="component" value="Unassembled WGS sequence"/>
</dbReference>
<feature type="transmembrane region" description="Helical" evidence="6">
    <location>
        <begin position="54"/>
        <end position="75"/>
    </location>
</feature>
<comment type="caution">
    <text evidence="7">The sequence shown here is derived from an EMBL/GenBank/DDBJ whole genome shotgun (WGS) entry which is preliminary data.</text>
</comment>
<reference evidence="7 8" key="1">
    <citation type="journal article" date="2007" name="Int. J. Syst. Evol. Microbiol.">
        <title>Oceanobacillus profundus sp. nov., isolated from a deep-sea sediment core.</title>
        <authorList>
            <person name="Kim Y.G."/>
            <person name="Choi D.H."/>
            <person name="Hyun S."/>
            <person name="Cho B.C."/>
        </authorList>
    </citation>
    <scope>NUCLEOTIDE SEQUENCE [LARGE SCALE GENOMIC DNA]</scope>
    <source>
        <strain evidence="7 8">DSM 18246</strain>
    </source>
</reference>
<evidence type="ECO:0000256" key="1">
    <source>
        <dbReference type="ARBA" id="ARBA00004141"/>
    </source>
</evidence>
<feature type="transmembrane region" description="Helical" evidence="6">
    <location>
        <begin position="20"/>
        <end position="42"/>
    </location>
</feature>
<dbReference type="PANTHER" id="PTHR30474:SF1">
    <property type="entry name" value="PEPTIDOGLYCAN GLYCOSYLTRANSFERASE MRDB"/>
    <property type="match status" value="1"/>
</dbReference>
<dbReference type="GO" id="GO:0051301">
    <property type="term" value="P:cell division"/>
    <property type="evidence" value="ECO:0007669"/>
    <property type="project" value="InterPro"/>
</dbReference>
<dbReference type="OrthoDB" id="2192428at2"/>
<evidence type="ECO:0000256" key="3">
    <source>
        <dbReference type="ARBA" id="ARBA00022960"/>
    </source>
</evidence>
<comment type="subcellular location">
    <subcellularLocation>
        <location evidence="1">Membrane</location>
        <topology evidence="1">Multi-pass membrane protein</topology>
    </subcellularLocation>
</comment>
<organism evidence="7 8">
    <name type="scientific">Oceanobacillus profundus</name>
    <dbReference type="NCBI Taxonomy" id="372463"/>
    <lineage>
        <taxon>Bacteria</taxon>
        <taxon>Bacillati</taxon>
        <taxon>Bacillota</taxon>
        <taxon>Bacilli</taxon>
        <taxon>Bacillales</taxon>
        <taxon>Bacillaceae</taxon>
        <taxon>Oceanobacillus</taxon>
    </lineage>
</organism>
<keyword evidence="5 6" id="KW-0472">Membrane</keyword>
<gene>
    <name evidence="7" type="ORF">D1B32_05470</name>
</gene>
<dbReference type="GO" id="GO:0008360">
    <property type="term" value="P:regulation of cell shape"/>
    <property type="evidence" value="ECO:0007669"/>
    <property type="project" value="UniProtKB-KW"/>
</dbReference>
<dbReference type="GO" id="GO:0032153">
    <property type="term" value="C:cell division site"/>
    <property type="evidence" value="ECO:0007669"/>
    <property type="project" value="TreeGrafter"/>
</dbReference>
<evidence type="ECO:0000256" key="5">
    <source>
        <dbReference type="ARBA" id="ARBA00023136"/>
    </source>
</evidence>
<evidence type="ECO:0000313" key="8">
    <source>
        <dbReference type="Proteomes" id="UP000285456"/>
    </source>
</evidence>
<sequence length="120" mass="13424">MQLFLYEGHTDFVFLNLLAQYGLVLSFFIILILLLLISRLIAVSNMMKDSFGKLLTIGGIALITIELIYNIGMNFGYLPLAGMPLPFISYGLMPTLIHAIVIGVVLSAYRQKDLQFNIHS</sequence>
<keyword evidence="4 6" id="KW-1133">Transmembrane helix</keyword>
<protein>
    <recommendedName>
        <fullName evidence="9">FtsW/RodA/SpoVE family cell cycle protein</fullName>
    </recommendedName>
</protein>
<feature type="transmembrane region" description="Helical" evidence="6">
    <location>
        <begin position="87"/>
        <end position="109"/>
    </location>
</feature>
<dbReference type="AlphaFoldDB" id="A0A417YMW8"/>
<dbReference type="Pfam" id="PF01098">
    <property type="entry name" value="FTSW_RODA_SPOVE"/>
    <property type="match status" value="1"/>
</dbReference>
<dbReference type="PANTHER" id="PTHR30474">
    <property type="entry name" value="CELL CYCLE PROTEIN"/>
    <property type="match status" value="1"/>
</dbReference>
<evidence type="ECO:0000256" key="4">
    <source>
        <dbReference type="ARBA" id="ARBA00022989"/>
    </source>
</evidence>
<keyword evidence="3" id="KW-0133">Cell shape</keyword>
<proteinExistence type="predicted"/>
<dbReference type="InterPro" id="IPR001182">
    <property type="entry name" value="FtsW/RodA"/>
</dbReference>
<evidence type="ECO:0000313" key="7">
    <source>
        <dbReference type="EMBL" id="RHW34608.1"/>
    </source>
</evidence>
<evidence type="ECO:0000256" key="2">
    <source>
        <dbReference type="ARBA" id="ARBA00022692"/>
    </source>
</evidence>
<name>A0A417YMW8_9BACI</name>